<sequence length="149" mass="17169">MDPAFGNALAANVLLNICQQMHTDIHQHGFHISGTPFCRAVAWCLARLSEDFDVPDETPFIYVLCHRPYLLLRAALELEVTVVNLRTLLVMVRTIMQYDTSRTATHGMYVAMAAFFHRFPADYKFQFLLSEDHDWPLHIKCDLVRETTV</sequence>
<gene>
    <name evidence="1" type="primary">ORFy</name>
</gene>
<proteinExistence type="predicted"/>
<dbReference type="EMBL" id="HQ728483">
    <property type="protein sequence ID" value="ADX59480.1"/>
    <property type="molecule type" value="Genomic_RNA"/>
</dbReference>
<evidence type="ECO:0008006" key="2">
    <source>
        <dbReference type="Google" id="ProtNLM"/>
    </source>
</evidence>
<organism evidence="1">
    <name type="scientific">Rousettus bat coronavirus/Kenya/KY06/2006</name>
    <dbReference type="NCBI Taxonomy" id="983925"/>
    <lineage>
        <taxon>Viruses</taxon>
        <taxon>Riboviria</taxon>
        <taxon>Orthornavirae</taxon>
        <taxon>Pisuviricota</taxon>
        <taxon>Pisoniviricetes</taxon>
        <taxon>Nidovirales</taxon>
        <taxon>Cornidovirineae</taxon>
        <taxon>Coronaviridae</taxon>
        <taxon>Orthocoronavirinae</taxon>
        <taxon>Betacoronavirus</taxon>
    </lineage>
</organism>
<reference evidence="1" key="2">
    <citation type="journal article" date="2012" name="Virus Res.">
        <title>Genomic characterization of seven distinct bat coronaviruses in Kenya.</title>
        <authorList>
            <person name="Tao Y."/>
            <person name="Tang K."/>
            <person name="Shi M."/>
            <person name="Conrardy C."/>
            <person name="Li K.S."/>
            <person name="Lau S.K."/>
            <person name="Anderson L.J."/>
            <person name="Tong S."/>
        </authorList>
    </citation>
    <scope>NUCLEOTIDE SEQUENCE</scope>
    <source>
        <strain evidence="1">BtKY06</strain>
    </source>
</reference>
<accession>F1DB05</accession>
<evidence type="ECO:0000313" key="1">
    <source>
        <dbReference type="EMBL" id="ADX59480.1"/>
    </source>
</evidence>
<protein>
    <recommendedName>
        <fullName evidence="2">NS7c protein</fullName>
    </recommendedName>
</protein>
<reference evidence="1" key="1">
    <citation type="journal article" date="2009" name="Emerg. Infect. Dis.">
        <title>Detection of novel SARS-like and other coronaviruses in bats from Kenya.</title>
        <authorList>
            <person name="Tong S."/>
            <person name="Conrardy C."/>
            <person name="Ruone S."/>
            <person name="Kuzmin I.V."/>
            <person name="Guo X."/>
            <person name="Tao Y."/>
            <person name="Niezgoda M."/>
            <person name="Haynes L."/>
            <person name="Agwanda B."/>
            <person name="Breiman R.F."/>
            <person name="Anderson L.J."/>
            <person name="Rupprecht C.E."/>
        </authorList>
    </citation>
    <scope>NUCLEOTIDE SEQUENCE</scope>
    <source>
        <strain evidence="1">BtKY06</strain>
    </source>
</reference>
<name>F1DB05_9BETC</name>